<keyword evidence="6 8" id="KW-1133">Transmembrane helix</keyword>
<organism evidence="9 10">
    <name type="scientific">Zoogloea oleivorans</name>
    <dbReference type="NCBI Taxonomy" id="1552750"/>
    <lineage>
        <taxon>Bacteria</taxon>
        <taxon>Pseudomonadati</taxon>
        <taxon>Pseudomonadota</taxon>
        <taxon>Betaproteobacteria</taxon>
        <taxon>Rhodocyclales</taxon>
        <taxon>Zoogloeaceae</taxon>
        <taxon>Zoogloea</taxon>
    </lineage>
</organism>
<dbReference type="Gene3D" id="1.20.1640.10">
    <property type="entry name" value="Multidrug efflux transporter AcrB transmembrane domain"/>
    <property type="match status" value="2"/>
</dbReference>
<gene>
    <name evidence="9" type="ORF">ETQ85_16890</name>
</gene>
<dbReference type="InterPro" id="IPR004763">
    <property type="entry name" value="CusA-like"/>
</dbReference>
<dbReference type="GO" id="GO:0042910">
    <property type="term" value="F:xenobiotic transmembrane transporter activity"/>
    <property type="evidence" value="ECO:0007669"/>
    <property type="project" value="TreeGrafter"/>
</dbReference>
<dbReference type="OrthoDB" id="9798415at2"/>
<keyword evidence="5 8" id="KW-0812">Transmembrane</keyword>
<dbReference type="PANTHER" id="PTHR32063">
    <property type="match status" value="1"/>
</dbReference>
<protein>
    <submittedName>
        <fullName evidence="9">Efflux RND transporter permease subunit</fullName>
    </submittedName>
</protein>
<dbReference type="SUPFAM" id="SSF82866">
    <property type="entry name" value="Multidrug efflux transporter AcrB transmembrane domain"/>
    <property type="match status" value="2"/>
</dbReference>
<comment type="subcellular location">
    <subcellularLocation>
        <location evidence="1">Cell membrane</location>
        <topology evidence="1">Multi-pass membrane protein</topology>
    </subcellularLocation>
</comment>
<name>A0A6C2CLD5_9RHOO</name>
<keyword evidence="3" id="KW-0813">Transport</keyword>
<dbReference type="NCBIfam" id="TIGR00914">
    <property type="entry name" value="2A0601"/>
    <property type="match status" value="1"/>
</dbReference>
<dbReference type="Gene3D" id="3.30.70.1440">
    <property type="entry name" value="Multidrug efflux transporter AcrB pore domain"/>
    <property type="match status" value="1"/>
</dbReference>
<dbReference type="InterPro" id="IPR027463">
    <property type="entry name" value="AcrB_DN_DC_subdom"/>
</dbReference>
<keyword evidence="4" id="KW-1003">Cell membrane</keyword>
<dbReference type="Gene3D" id="3.30.70.1320">
    <property type="entry name" value="Multidrug efflux transporter AcrB pore domain like"/>
    <property type="match status" value="1"/>
</dbReference>
<keyword evidence="7 8" id="KW-0472">Membrane</keyword>
<feature type="transmembrane region" description="Helical" evidence="8">
    <location>
        <begin position="386"/>
        <end position="407"/>
    </location>
</feature>
<feature type="transmembrane region" description="Helical" evidence="8">
    <location>
        <begin position="959"/>
        <end position="978"/>
    </location>
</feature>
<feature type="transmembrane region" description="Helical" evidence="8">
    <location>
        <begin position="918"/>
        <end position="938"/>
    </location>
</feature>
<reference evidence="9 10" key="1">
    <citation type="submission" date="2019-01" db="EMBL/GenBank/DDBJ databases">
        <title>Zoogloea oleivorans genome sequencing and assembly.</title>
        <authorList>
            <person name="Tancsics A."/>
            <person name="Farkas M."/>
            <person name="Kriszt B."/>
            <person name="Maroti G."/>
            <person name="Horvath B."/>
        </authorList>
    </citation>
    <scope>NUCLEOTIDE SEQUENCE [LARGE SCALE GENOMIC DNA]</scope>
    <source>
        <strain evidence="9 10">Buc</strain>
    </source>
</reference>
<evidence type="ECO:0000313" key="9">
    <source>
        <dbReference type="EMBL" id="TYC54841.1"/>
    </source>
</evidence>
<dbReference type="AlphaFoldDB" id="A0A6C2CLD5"/>
<dbReference type="PANTHER" id="PTHR32063:SF68">
    <property type="entry name" value="PROBALE CATION EFFLUX SYSTEM PROTEIN"/>
    <property type="match status" value="1"/>
</dbReference>
<evidence type="ECO:0000256" key="2">
    <source>
        <dbReference type="ARBA" id="ARBA00010942"/>
    </source>
</evidence>
<comment type="caution">
    <text evidence="9">The sequence shown here is derived from an EMBL/GenBank/DDBJ whole genome shotgun (WGS) entry which is preliminary data.</text>
</comment>
<feature type="transmembrane region" description="Helical" evidence="8">
    <location>
        <begin position="990"/>
        <end position="1013"/>
    </location>
</feature>
<keyword evidence="10" id="KW-1185">Reference proteome</keyword>
<sequence length="1028" mass="109264">MLSRLIEFSLTQRLLVLVATLLLIGGGVAAWNGLPIDAFPDVSTTQVKLIIKAPGMTPEEVESRITVPIEQEMLGIPHQRILRSTSKYALADVTLDFEDGTDIYWARQQVGERLAGVMGNLPAGATGGLAPITTPLGEMFMFTIEGPISLEDKRTLLDWTIRPALRTVAGVADVNSLGGEVRSFEIAPDPAALAARGLTLGQLQAALETNNRNDGAGRLSEGEETLLVRAEGAIRNLDDVRAIVLKSHNGSVVRIGDVADVRIGALTRYGAVTRSGEGEAVEGLVLGLRGANAGKVIDAVKKRLAELAPQLPPGVSVVPFYDRSELVGRAVHTVSKALIEAIALVLVLLLAFLGNLRAAVVVALMLPLAALATFIAMRMVGLSANLMSLGGLAIAIGMLVDAAVVVVENVETQLSEGGAAARQPLLHLVFRATREVASPVASGILIIVIVFLPLLTLEGLEGKLFSPVALTIVFALSASLLLSLTVVPVLASFLLKRGEAHEPWLIRKLQSGYAPLLNFALTRGKLVVALAVGSLLAAGVAYMSLGKAFMPTMDEGDIIMQLEKLPSISLAQTIDTDLRVQRAVMKAVPEVKAIVARSGSDELGLDPMGLNQTDTFLVLKPRDEWRKADKDWLTDQLRAVMTDFPGIALTFTQPIDMRVSEMLTGVRGDLAIKLYGPDLDTLNHLATQIEGVVKAVPGAEDTVTIRNEGVQYMKIQVDRLAAGRFGLNVEDVQNALRSLLEGRIAGTVIESTRRVPLLIRGPAELQNNPDAFAALRITAPDGQSLPLSAVANITRIDGPVKVDRENAQRYSVIQSNVRDRDLVGFVEEARAAVTSQVPLPTGYRLAWGGQFENQQRAAARLGVVVPIALGLIFVLLFSTFNSVRQALLVLAMVPFAMVGGIFALAVSGEYLSVPASVGFIALLGIAVLNGVVMVSYFNQLLARGMPIGEVVVEGAKRRLRPVLMTASIAALGLVPLLFATGPGSEVQRPLAIVVIGGLLSATALTLLLLPLLYRRFGVSPAAPEVTAQ</sequence>
<dbReference type="Pfam" id="PF00873">
    <property type="entry name" value="ACR_tran"/>
    <property type="match status" value="1"/>
</dbReference>
<dbReference type="Proteomes" id="UP000389128">
    <property type="component" value="Unassembled WGS sequence"/>
</dbReference>
<dbReference type="Gene3D" id="3.30.70.1430">
    <property type="entry name" value="Multidrug efflux transporter AcrB pore domain"/>
    <property type="match status" value="2"/>
</dbReference>
<dbReference type="EMBL" id="SDKK01000016">
    <property type="protein sequence ID" value="TYC54841.1"/>
    <property type="molecule type" value="Genomic_DNA"/>
</dbReference>
<proteinExistence type="inferred from homology"/>
<feature type="transmembrane region" description="Helical" evidence="8">
    <location>
        <begin position="334"/>
        <end position="353"/>
    </location>
</feature>
<evidence type="ECO:0000256" key="6">
    <source>
        <dbReference type="ARBA" id="ARBA00022989"/>
    </source>
</evidence>
<evidence type="ECO:0000256" key="4">
    <source>
        <dbReference type="ARBA" id="ARBA00022475"/>
    </source>
</evidence>
<evidence type="ECO:0000256" key="3">
    <source>
        <dbReference type="ARBA" id="ARBA00022448"/>
    </source>
</evidence>
<feature type="transmembrane region" description="Helical" evidence="8">
    <location>
        <begin position="468"/>
        <end position="495"/>
    </location>
</feature>
<evidence type="ECO:0000313" key="10">
    <source>
        <dbReference type="Proteomes" id="UP000389128"/>
    </source>
</evidence>
<dbReference type="InterPro" id="IPR001036">
    <property type="entry name" value="Acrflvin-R"/>
</dbReference>
<evidence type="ECO:0000256" key="5">
    <source>
        <dbReference type="ARBA" id="ARBA00022692"/>
    </source>
</evidence>
<dbReference type="SUPFAM" id="SSF82714">
    <property type="entry name" value="Multidrug efflux transporter AcrB TolC docking domain, DN and DC subdomains"/>
    <property type="match status" value="2"/>
</dbReference>
<evidence type="ECO:0000256" key="7">
    <source>
        <dbReference type="ARBA" id="ARBA00023136"/>
    </source>
</evidence>
<dbReference type="GO" id="GO:0005886">
    <property type="term" value="C:plasma membrane"/>
    <property type="evidence" value="ECO:0007669"/>
    <property type="project" value="UniProtKB-SubCell"/>
</dbReference>
<evidence type="ECO:0000256" key="1">
    <source>
        <dbReference type="ARBA" id="ARBA00004651"/>
    </source>
</evidence>
<dbReference type="RefSeq" id="WP_148580258.1">
    <property type="nucleotide sequence ID" value="NZ_SDKK01000016.1"/>
</dbReference>
<dbReference type="SUPFAM" id="SSF82693">
    <property type="entry name" value="Multidrug efflux transporter AcrB pore domain, PN1, PN2, PC1 and PC2 subdomains"/>
    <property type="match status" value="2"/>
</dbReference>
<feature type="transmembrane region" description="Helical" evidence="8">
    <location>
        <begin position="887"/>
        <end position="906"/>
    </location>
</feature>
<evidence type="ECO:0000256" key="8">
    <source>
        <dbReference type="SAM" id="Phobius"/>
    </source>
</evidence>
<comment type="similarity">
    <text evidence="2">Belongs to the resistance-nodulation-cell division (RND) (TC 2.A.6) family.</text>
</comment>
<accession>A0A6C2CLD5</accession>
<feature type="transmembrane region" description="Helical" evidence="8">
    <location>
        <begin position="861"/>
        <end position="880"/>
    </location>
</feature>
<dbReference type="PRINTS" id="PR00702">
    <property type="entry name" value="ACRIFLAVINRP"/>
</dbReference>
<feature type="transmembrane region" description="Helical" evidence="8">
    <location>
        <begin position="360"/>
        <end position="380"/>
    </location>
</feature>
<dbReference type="Gene3D" id="3.30.2090.10">
    <property type="entry name" value="Multidrug efflux transporter AcrB TolC docking domain, DN and DC subdomains"/>
    <property type="match status" value="2"/>
</dbReference>
<dbReference type="GO" id="GO:0008324">
    <property type="term" value="F:monoatomic cation transmembrane transporter activity"/>
    <property type="evidence" value="ECO:0007669"/>
    <property type="project" value="InterPro"/>
</dbReference>
<feature type="transmembrane region" description="Helical" evidence="8">
    <location>
        <begin position="526"/>
        <end position="545"/>
    </location>
</feature>
<feature type="transmembrane region" description="Helical" evidence="8">
    <location>
        <begin position="436"/>
        <end position="456"/>
    </location>
</feature>